<dbReference type="InterPro" id="IPR011701">
    <property type="entry name" value="MFS"/>
</dbReference>
<dbReference type="InterPro" id="IPR020846">
    <property type="entry name" value="MFS_dom"/>
</dbReference>
<dbReference type="Proteomes" id="UP000248729">
    <property type="component" value="Unassembled WGS sequence"/>
</dbReference>
<comment type="caution">
    <text evidence="10">The sequence shown here is derived from an EMBL/GenBank/DDBJ whole genome shotgun (WGS) entry which is preliminary data.</text>
</comment>
<evidence type="ECO:0000256" key="5">
    <source>
        <dbReference type="ARBA" id="ARBA00022692"/>
    </source>
</evidence>
<dbReference type="Gene3D" id="1.20.1720.10">
    <property type="entry name" value="Multidrug resistance protein D"/>
    <property type="match status" value="1"/>
</dbReference>
<evidence type="ECO:0000256" key="4">
    <source>
        <dbReference type="ARBA" id="ARBA00022475"/>
    </source>
</evidence>
<dbReference type="PROSITE" id="PS50850">
    <property type="entry name" value="MFS"/>
    <property type="match status" value="1"/>
</dbReference>
<feature type="transmembrane region" description="Helical" evidence="8">
    <location>
        <begin position="12"/>
        <end position="34"/>
    </location>
</feature>
<gene>
    <name evidence="10" type="ORF">DET48_11291</name>
</gene>
<feature type="transmembrane region" description="Helical" evidence="8">
    <location>
        <begin position="54"/>
        <end position="72"/>
    </location>
</feature>
<feature type="transmembrane region" description="Helical" evidence="8">
    <location>
        <begin position="173"/>
        <end position="193"/>
    </location>
</feature>
<dbReference type="SUPFAM" id="SSF103473">
    <property type="entry name" value="MFS general substrate transporter"/>
    <property type="match status" value="1"/>
</dbReference>
<reference evidence="10 11" key="1">
    <citation type="submission" date="2018-06" db="EMBL/GenBank/DDBJ databases">
        <title>Freshwater and sediment microbial communities from various areas in North America, analyzing microbe dynamics in response to fracking.</title>
        <authorList>
            <person name="Lamendella R."/>
        </authorList>
    </citation>
    <scope>NUCLEOTIDE SEQUENCE [LARGE SCALE GENOMIC DNA]</scope>
    <source>
        <strain evidence="10 11">99A</strain>
    </source>
</reference>
<proteinExistence type="inferred from homology"/>
<evidence type="ECO:0000256" key="1">
    <source>
        <dbReference type="ARBA" id="ARBA00004651"/>
    </source>
</evidence>
<sequence>MTSNTTSPANDAAKISFVMFIVLGAIGALTPLAIDMYLPAMPAIAKDLGVSAGAVQITLTAYTAGFAIGQLLHGPLADSYGRRPVMLVGIALFAIASIVSATTNGIDALTYVRTAQGFAGAAAAVVIQAVVRDMYDREDFARAMSFVTLVITLAPLAAPMIGGHLAVWFGWRSIFWVLASFALVVIAMVLWKIPETLSAENRQPLHFRSTIRNYVQLCRAGFAMGLIFSGAFSFAGMFAFLTAGSFVYIDLYGVSPSEFGYLFGLNIVAMIAMTSLNGRFVKKVGSHAMLRFGLSIQLMAGFGLFISWLMNWGLWGTVPFVVMFVGTISTIGSNSMALLLSRYPRMAGTASSLAGTLRFGTGSVIGAIVAAMPSGVAWPMILVMSACSVLSATFYWTLGRKA</sequence>
<evidence type="ECO:0000313" key="10">
    <source>
        <dbReference type="EMBL" id="RAS63409.1"/>
    </source>
</evidence>
<dbReference type="GO" id="GO:0005886">
    <property type="term" value="C:plasma membrane"/>
    <property type="evidence" value="ECO:0007669"/>
    <property type="project" value="UniProtKB-SubCell"/>
</dbReference>
<comment type="subcellular location">
    <subcellularLocation>
        <location evidence="8">Cell inner membrane</location>
        <topology evidence="8">Multi-pass membrane protein</topology>
    </subcellularLocation>
    <subcellularLocation>
        <location evidence="1">Cell membrane</location>
        <topology evidence="1">Multi-pass membrane protein</topology>
    </subcellularLocation>
</comment>
<evidence type="ECO:0000259" key="9">
    <source>
        <dbReference type="PROSITE" id="PS50850"/>
    </source>
</evidence>
<evidence type="ECO:0000313" key="11">
    <source>
        <dbReference type="Proteomes" id="UP000248729"/>
    </source>
</evidence>
<organism evidence="10 11">
    <name type="scientific">Vibrio diazotrophicus</name>
    <dbReference type="NCBI Taxonomy" id="685"/>
    <lineage>
        <taxon>Bacteria</taxon>
        <taxon>Pseudomonadati</taxon>
        <taxon>Pseudomonadota</taxon>
        <taxon>Gammaproteobacteria</taxon>
        <taxon>Vibrionales</taxon>
        <taxon>Vibrionaceae</taxon>
        <taxon>Vibrio</taxon>
    </lineage>
</organism>
<feature type="transmembrane region" description="Helical" evidence="8">
    <location>
        <begin position="288"/>
        <end position="310"/>
    </location>
</feature>
<feature type="transmembrane region" description="Helical" evidence="8">
    <location>
        <begin position="316"/>
        <end position="340"/>
    </location>
</feature>
<feature type="transmembrane region" description="Helical" evidence="8">
    <location>
        <begin position="84"/>
        <end position="102"/>
    </location>
</feature>
<dbReference type="GO" id="GO:0015385">
    <property type="term" value="F:sodium:proton antiporter activity"/>
    <property type="evidence" value="ECO:0007669"/>
    <property type="project" value="TreeGrafter"/>
</dbReference>
<evidence type="ECO:0000256" key="8">
    <source>
        <dbReference type="RuleBase" id="RU365088"/>
    </source>
</evidence>
<dbReference type="FunFam" id="1.20.1720.10:FF:000005">
    <property type="entry name" value="Bcr/CflA family efflux transporter"/>
    <property type="match status" value="1"/>
</dbReference>
<dbReference type="CDD" id="cd17320">
    <property type="entry name" value="MFS_MdfA_MDR_like"/>
    <property type="match status" value="1"/>
</dbReference>
<feature type="transmembrane region" description="Helical" evidence="8">
    <location>
        <begin position="352"/>
        <end position="371"/>
    </location>
</feature>
<dbReference type="AlphaFoldDB" id="A0A329EAW1"/>
<keyword evidence="6 8" id="KW-1133">Transmembrane helix</keyword>
<keyword evidence="3 8" id="KW-0813">Transport</keyword>
<dbReference type="PANTHER" id="PTHR23502">
    <property type="entry name" value="MAJOR FACILITATOR SUPERFAMILY"/>
    <property type="match status" value="1"/>
</dbReference>
<keyword evidence="8" id="KW-0997">Cell inner membrane</keyword>
<dbReference type="InterPro" id="IPR004812">
    <property type="entry name" value="Efflux_drug-R_Bcr/CmlA"/>
</dbReference>
<protein>
    <recommendedName>
        <fullName evidence="8">Bcr/CflA family efflux transporter</fullName>
    </recommendedName>
</protein>
<evidence type="ECO:0000256" key="7">
    <source>
        <dbReference type="ARBA" id="ARBA00023136"/>
    </source>
</evidence>
<evidence type="ECO:0000256" key="2">
    <source>
        <dbReference type="ARBA" id="ARBA00006236"/>
    </source>
</evidence>
<dbReference type="RefSeq" id="WP_112403976.1">
    <property type="nucleotide sequence ID" value="NZ_QLTR01000012.1"/>
</dbReference>
<keyword evidence="4" id="KW-1003">Cell membrane</keyword>
<dbReference type="NCBIfam" id="TIGR00710">
    <property type="entry name" value="efflux_Bcr_CflA"/>
    <property type="match status" value="1"/>
</dbReference>
<feature type="transmembrane region" description="Helical" evidence="8">
    <location>
        <begin position="214"/>
        <end position="247"/>
    </location>
</feature>
<accession>A0A329EAW1</accession>
<name>A0A329EAW1_VIBDI</name>
<evidence type="ECO:0000256" key="3">
    <source>
        <dbReference type="ARBA" id="ARBA00022448"/>
    </source>
</evidence>
<feature type="transmembrane region" description="Helical" evidence="8">
    <location>
        <begin position="143"/>
        <end position="167"/>
    </location>
</feature>
<dbReference type="EMBL" id="QLTR01000012">
    <property type="protein sequence ID" value="RAS63409.1"/>
    <property type="molecule type" value="Genomic_DNA"/>
</dbReference>
<dbReference type="GO" id="GO:0042910">
    <property type="term" value="F:xenobiotic transmembrane transporter activity"/>
    <property type="evidence" value="ECO:0007669"/>
    <property type="project" value="InterPro"/>
</dbReference>
<comment type="similarity">
    <text evidence="2 8">Belongs to the major facilitator superfamily. Bcr/CmlA family.</text>
</comment>
<keyword evidence="5 8" id="KW-0812">Transmembrane</keyword>
<dbReference type="InterPro" id="IPR036259">
    <property type="entry name" value="MFS_trans_sf"/>
</dbReference>
<feature type="domain" description="Major facilitator superfamily (MFS) profile" evidence="9">
    <location>
        <begin position="19"/>
        <end position="402"/>
    </location>
</feature>
<dbReference type="NCBIfam" id="NF008314">
    <property type="entry name" value="PRK11102.1"/>
    <property type="match status" value="1"/>
</dbReference>
<evidence type="ECO:0000256" key="6">
    <source>
        <dbReference type="ARBA" id="ARBA00022989"/>
    </source>
</evidence>
<feature type="transmembrane region" description="Helical" evidence="8">
    <location>
        <begin position="108"/>
        <end position="131"/>
    </location>
</feature>
<feature type="transmembrane region" description="Helical" evidence="8">
    <location>
        <begin position="377"/>
        <end position="398"/>
    </location>
</feature>
<dbReference type="GO" id="GO:1990961">
    <property type="term" value="P:xenobiotic detoxification by transmembrane export across the plasma membrane"/>
    <property type="evidence" value="ECO:0007669"/>
    <property type="project" value="InterPro"/>
</dbReference>
<keyword evidence="7 8" id="KW-0472">Membrane</keyword>
<dbReference type="Pfam" id="PF07690">
    <property type="entry name" value="MFS_1"/>
    <property type="match status" value="1"/>
</dbReference>
<feature type="transmembrane region" description="Helical" evidence="8">
    <location>
        <begin position="259"/>
        <end position="276"/>
    </location>
</feature>
<dbReference type="PANTHER" id="PTHR23502:SF132">
    <property type="entry name" value="POLYAMINE TRANSPORTER 2-RELATED"/>
    <property type="match status" value="1"/>
</dbReference>